<feature type="binding site" evidence="18">
    <location>
        <position position="120"/>
    </location>
    <ligand>
        <name>K(+)</name>
        <dbReference type="ChEBI" id="CHEBI:29103"/>
    </ligand>
</feature>
<comment type="similarity">
    <text evidence="4 19">In the C-terminal section; belongs to the NnrD/CARKD family.</text>
</comment>
<evidence type="ECO:0000256" key="15">
    <source>
        <dbReference type="ARBA" id="ARBA00048238"/>
    </source>
</evidence>
<dbReference type="Proteomes" id="UP000886886">
    <property type="component" value="Unassembled WGS sequence"/>
</dbReference>
<evidence type="ECO:0000256" key="10">
    <source>
        <dbReference type="ARBA" id="ARBA00023027"/>
    </source>
</evidence>
<evidence type="ECO:0000256" key="5">
    <source>
        <dbReference type="ARBA" id="ARBA00022723"/>
    </source>
</evidence>
<dbReference type="GO" id="GO:0046496">
    <property type="term" value="P:nicotinamide nucleotide metabolic process"/>
    <property type="evidence" value="ECO:0007669"/>
    <property type="project" value="UniProtKB-UniRule"/>
</dbReference>
<evidence type="ECO:0000256" key="18">
    <source>
        <dbReference type="HAMAP-Rule" id="MF_01966"/>
    </source>
</evidence>
<comment type="subunit">
    <text evidence="17">Homotetramer.</text>
</comment>
<dbReference type="Gene3D" id="3.40.50.10260">
    <property type="entry name" value="YjeF N-terminal domain"/>
    <property type="match status" value="1"/>
</dbReference>
<comment type="function">
    <text evidence="17">Catalyzes the dehydration of the S-form of NAD(P)HX at the expense of ADP, which is converted to AMP. Together with NAD(P)HX epimerase, which catalyzes the epimerization of the S- and R-forms, the enzyme allows the repair of both epimers of NAD(P)HX, a damaged form of NAD(P)H that is a result of enzymatic or heat-dependent hydration.</text>
</comment>
<evidence type="ECO:0000256" key="1">
    <source>
        <dbReference type="ARBA" id="ARBA00000013"/>
    </source>
</evidence>
<evidence type="ECO:0000256" key="11">
    <source>
        <dbReference type="ARBA" id="ARBA00023235"/>
    </source>
</evidence>
<feature type="binding site" evidence="18">
    <location>
        <begin position="124"/>
        <end position="130"/>
    </location>
    <ligand>
        <name>(6S)-NADPHX</name>
        <dbReference type="ChEBI" id="CHEBI:64076"/>
    </ligand>
</feature>
<evidence type="ECO:0000256" key="9">
    <source>
        <dbReference type="ARBA" id="ARBA00022958"/>
    </source>
</evidence>
<evidence type="ECO:0000256" key="16">
    <source>
        <dbReference type="ARBA" id="ARBA00049209"/>
    </source>
</evidence>
<feature type="domain" description="YjeF C-terminal" evidence="20">
    <location>
        <begin position="219"/>
        <end position="494"/>
    </location>
</feature>
<keyword evidence="7 17" id="KW-0067">ATP-binding</keyword>
<reference evidence="22" key="1">
    <citation type="submission" date="2020-10" db="EMBL/GenBank/DDBJ databases">
        <authorList>
            <person name="Gilroy R."/>
        </authorList>
    </citation>
    <scope>NUCLEOTIDE SEQUENCE</scope>
    <source>
        <strain evidence="22">ChiSjej3B21-11622</strain>
    </source>
</reference>
<comment type="cofactor">
    <cofactor evidence="17">
        <name>Mg(2+)</name>
        <dbReference type="ChEBI" id="CHEBI:18420"/>
    </cofactor>
</comment>
<dbReference type="NCBIfam" id="TIGR00197">
    <property type="entry name" value="yjeF_nterm"/>
    <property type="match status" value="1"/>
</dbReference>
<evidence type="ECO:0000256" key="2">
    <source>
        <dbReference type="ARBA" id="ARBA00000909"/>
    </source>
</evidence>
<comment type="function">
    <text evidence="18">Catalyzes the epimerization of the S- and R-forms of NAD(P)HX, a damaged form of NAD(P)H that is a result of enzymatic or heat-dependent hydration. This is a prerequisite for the S-specific NAD(P)H-hydrate dehydratase to allow the repair of both epimers of NAD(P)HX.</text>
</comment>
<dbReference type="HAMAP" id="MF_01966">
    <property type="entry name" value="NADHX_epimerase"/>
    <property type="match status" value="1"/>
</dbReference>
<evidence type="ECO:0000256" key="3">
    <source>
        <dbReference type="ARBA" id="ARBA00006001"/>
    </source>
</evidence>
<keyword evidence="12 17" id="KW-0456">Lyase</keyword>
<proteinExistence type="inferred from homology"/>
<evidence type="ECO:0000256" key="12">
    <source>
        <dbReference type="ARBA" id="ARBA00023239"/>
    </source>
</evidence>
<dbReference type="AlphaFoldDB" id="A0A9D0ZUX6"/>
<accession>A0A9D0ZUX6</accession>
<evidence type="ECO:0000313" key="23">
    <source>
        <dbReference type="Proteomes" id="UP000886886"/>
    </source>
</evidence>
<comment type="catalytic activity">
    <reaction evidence="2 18 19">
        <text>(6R)-NADPHX = (6S)-NADPHX</text>
        <dbReference type="Rhea" id="RHEA:32227"/>
        <dbReference type="ChEBI" id="CHEBI:64076"/>
        <dbReference type="ChEBI" id="CHEBI:64077"/>
        <dbReference type="EC" id="5.1.99.6"/>
    </reaction>
</comment>
<evidence type="ECO:0000256" key="6">
    <source>
        <dbReference type="ARBA" id="ARBA00022741"/>
    </source>
</evidence>
<comment type="cofactor">
    <cofactor evidence="18 19">
        <name>K(+)</name>
        <dbReference type="ChEBI" id="CHEBI:29103"/>
    </cofactor>
    <text evidence="18 19">Binds 1 potassium ion per subunit.</text>
</comment>
<evidence type="ECO:0000256" key="7">
    <source>
        <dbReference type="ARBA" id="ARBA00022840"/>
    </source>
</evidence>
<dbReference type="SUPFAM" id="SSF53613">
    <property type="entry name" value="Ribokinase-like"/>
    <property type="match status" value="1"/>
</dbReference>
<feature type="binding site" evidence="17">
    <location>
        <position position="254"/>
    </location>
    <ligand>
        <name>(6S)-NADPHX</name>
        <dbReference type="ChEBI" id="CHEBI:64076"/>
    </ligand>
</feature>
<organism evidence="22 23">
    <name type="scientific">Candidatus Limivivens merdigallinarum</name>
    <dbReference type="NCBI Taxonomy" id="2840859"/>
    <lineage>
        <taxon>Bacteria</taxon>
        <taxon>Bacillati</taxon>
        <taxon>Bacillota</taxon>
        <taxon>Clostridia</taxon>
        <taxon>Lachnospirales</taxon>
        <taxon>Lachnospiraceae</taxon>
        <taxon>Lachnospiraceae incertae sedis</taxon>
        <taxon>Candidatus Limivivens</taxon>
    </lineage>
</organism>
<comment type="function">
    <text evidence="14 19">Bifunctional enzyme that catalyzes the epimerization of the S- and R-forms of NAD(P)HX and the dehydration of the S-form of NAD(P)HX at the expense of ADP, which is converted to AMP. This allows the repair of both epimers of NAD(P)HX, a damaged form of NAD(P)H that is a result of enzymatic or heat-dependent hydration.</text>
</comment>
<dbReference type="PROSITE" id="PS51383">
    <property type="entry name" value="YJEF_C_3"/>
    <property type="match status" value="1"/>
</dbReference>
<feature type="binding site" evidence="17">
    <location>
        <position position="317"/>
    </location>
    <ligand>
        <name>(6S)-NADPHX</name>
        <dbReference type="ChEBI" id="CHEBI:64076"/>
    </ligand>
</feature>
<gene>
    <name evidence="17" type="primary">nnrD</name>
    <name evidence="18" type="synonym">nnrE</name>
    <name evidence="22" type="ORF">IAB26_05685</name>
</gene>
<dbReference type="InterPro" id="IPR000631">
    <property type="entry name" value="CARKD"/>
</dbReference>
<keyword evidence="13" id="KW-0511">Multifunctional enzyme</keyword>
<dbReference type="EC" id="4.2.1.136" evidence="19"/>
<dbReference type="PANTHER" id="PTHR12592">
    <property type="entry name" value="ATP-DEPENDENT (S)-NAD(P)H-HYDRATE DEHYDRATASE FAMILY MEMBER"/>
    <property type="match status" value="1"/>
</dbReference>
<dbReference type="InterPro" id="IPR036652">
    <property type="entry name" value="YjeF_N_dom_sf"/>
</dbReference>
<dbReference type="PIRSF" id="PIRSF017184">
    <property type="entry name" value="Nnr"/>
    <property type="match status" value="1"/>
</dbReference>
<evidence type="ECO:0000256" key="17">
    <source>
        <dbReference type="HAMAP-Rule" id="MF_01965"/>
    </source>
</evidence>
<dbReference type="HAMAP" id="MF_01965">
    <property type="entry name" value="NADHX_dehydratase"/>
    <property type="match status" value="1"/>
</dbReference>
<keyword evidence="8 17" id="KW-0521">NADP</keyword>
<keyword evidence="5 18" id="KW-0479">Metal-binding</keyword>
<evidence type="ECO:0000259" key="20">
    <source>
        <dbReference type="PROSITE" id="PS51383"/>
    </source>
</evidence>
<feature type="binding site" evidence="18">
    <location>
        <position position="59"/>
    </location>
    <ligand>
        <name>K(+)</name>
        <dbReference type="ChEBI" id="CHEBI:29103"/>
    </ligand>
</feature>
<name>A0A9D0ZUX6_9FIRM</name>
<comment type="caution">
    <text evidence="22">The sequence shown here is derived from an EMBL/GenBank/DDBJ whole genome shotgun (WGS) entry which is preliminary data.</text>
</comment>
<dbReference type="PANTHER" id="PTHR12592:SF0">
    <property type="entry name" value="ATP-DEPENDENT (S)-NAD(P)H-HYDRATE DEHYDRATASE"/>
    <property type="match status" value="1"/>
</dbReference>
<dbReference type="Pfam" id="PF03853">
    <property type="entry name" value="YjeF_N"/>
    <property type="match status" value="1"/>
</dbReference>
<protein>
    <recommendedName>
        <fullName evidence="19">Bifunctional NAD(P)H-hydrate repair enzyme</fullName>
    </recommendedName>
    <alternativeName>
        <fullName evidence="19">Nicotinamide nucleotide repair protein</fullName>
    </alternativeName>
    <domain>
        <recommendedName>
            <fullName evidence="19">ADP-dependent (S)-NAD(P)H-hydrate dehydratase</fullName>
            <ecNumber evidence="19">4.2.1.136</ecNumber>
        </recommendedName>
        <alternativeName>
            <fullName evidence="19">ADP-dependent NAD(P)HX dehydratase</fullName>
        </alternativeName>
    </domain>
    <domain>
        <recommendedName>
            <fullName evidence="19">NAD(P)H-hydrate epimerase</fullName>
            <ecNumber evidence="19">5.1.99.6</ecNumber>
        </recommendedName>
    </domain>
</protein>
<keyword evidence="11 18" id="KW-0413">Isomerase</keyword>
<dbReference type="InterPro" id="IPR030677">
    <property type="entry name" value="Nnr"/>
</dbReference>
<dbReference type="InterPro" id="IPR004443">
    <property type="entry name" value="YjeF_N_dom"/>
</dbReference>
<keyword evidence="10 17" id="KW-0520">NAD</keyword>
<dbReference type="GO" id="GO:0052855">
    <property type="term" value="F:ADP-dependent NAD(P)H-hydrate dehydratase activity"/>
    <property type="evidence" value="ECO:0007669"/>
    <property type="project" value="UniProtKB-UniRule"/>
</dbReference>
<dbReference type="EMBL" id="DVFT01000084">
    <property type="protein sequence ID" value="HIQ96038.1"/>
    <property type="molecule type" value="Genomic_DNA"/>
</dbReference>
<feature type="binding site" evidence="18">
    <location>
        <position position="153"/>
    </location>
    <ligand>
        <name>(6S)-NADPHX</name>
        <dbReference type="ChEBI" id="CHEBI:64076"/>
    </ligand>
</feature>
<evidence type="ECO:0000256" key="13">
    <source>
        <dbReference type="ARBA" id="ARBA00023268"/>
    </source>
</evidence>
<dbReference type="GO" id="GO:0110051">
    <property type="term" value="P:metabolite repair"/>
    <property type="evidence" value="ECO:0007669"/>
    <property type="project" value="TreeGrafter"/>
</dbReference>
<evidence type="ECO:0000256" key="14">
    <source>
        <dbReference type="ARBA" id="ARBA00025153"/>
    </source>
</evidence>
<evidence type="ECO:0000256" key="8">
    <source>
        <dbReference type="ARBA" id="ARBA00022857"/>
    </source>
</evidence>
<dbReference type="PROSITE" id="PS51385">
    <property type="entry name" value="YJEF_N"/>
    <property type="match status" value="1"/>
</dbReference>
<feature type="binding site" evidence="18">
    <location>
        <position position="135"/>
    </location>
    <ligand>
        <name>(6S)-NADPHX</name>
        <dbReference type="ChEBI" id="CHEBI:64076"/>
    </ligand>
</feature>
<feature type="domain" description="YjeF N-terminal" evidence="21">
    <location>
        <begin position="10"/>
        <end position="210"/>
    </location>
</feature>
<sequence length="497" mass="53184">MEYLLTAEEMKSCDGTVIRHYQVPSLVLMERAALALTELLVQEQFDLSKTLVVCGSGNNGGDGFAVARILKLRKTDAAVWFVGNEASLTEEAALQKKICENYQVEFVRNPVLGEYTTIVDAIFGVGLSREVSGRYAEIIEKINASGAKVLAADIPSGVSASDGQILGTAIRADVTGALAFRKFGHLLYPGAGQCGKVHTLEIGITEEGFGGQKPRTWVLGWEVLSFLPVRFPDSNKGSFGKACMFAGSRDMAGAAYLSSKAAYYTGCGLVRIVSRECNRTILQTLLPEAVMTSMEELELKKAEEALAWASAAGIGPGIGTVRESESLVKAVLEWAQIPVLMDADALNILAKNPSWLMEERKAPLVLTPHLGEMSRLTGLGIGELKRNLPNVCREYAKKWKAVLVLKDSRTLISDGDALFVNERGTDGMATGGSGDVLSGIITGFLAQGVAPLQAACLGVYLHACAGERAEEKKGKPAMLAGDILNSFGKVMKEGRTE</sequence>
<feature type="binding site" evidence="17">
    <location>
        <position position="435"/>
    </location>
    <ligand>
        <name>(6S)-NADPHX</name>
        <dbReference type="ChEBI" id="CHEBI:64076"/>
    </ligand>
</feature>
<feature type="binding site" evidence="18">
    <location>
        <begin position="58"/>
        <end position="62"/>
    </location>
    <ligand>
        <name>(6S)-NADPHX</name>
        <dbReference type="ChEBI" id="CHEBI:64076"/>
    </ligand>
</feature>
<dbReference type="InterPro" id="IPR029056">
    <property type="entry name" value="Ribokinase-like"/>
</dbReference>
<dbReference type="PROSITE" id="PS01050">
    <property type="entry name" value="YJEF_C_2"/>
    <property type="match status" value="1"/>
</dbReference>
<dbReference type="GO" id="GO:0046872">
    <property type="term" value="F:metal ion binding"/>
    <property type="evidence" value="ECO:0007669"/>
    <property type="project" value="UniProtKB-UniRule"/>
</dbReference>
<dbReference type="GO" id="GO:0005524">
    <property type="term" value="F:ATP binding"/>
    <property type="evidence" value="ECO:0007669"/>
    <property type="project" value="UniProtKB-UniRule"/>
</dbReference>
<comment type="similarity">
    <text evidence="3 19">In the N-terminal section; belongs to the NnrE/AIBP family.</text>
</comment>
<feature type="binding site" evidence="17">
    <location>
        <begin position="406"/>
        <end position="410"/>
    </location>
    <ligand>
        <name>AMP</name>
        <dbReference type="ChEBI" id="CHEBI:456215"/>
    </ligand>
</feature>
<feature type="binding site" evidence="17">
    <location>
        <position position="434"/>
    </location>
    <ligand>
        <name>AMP</name>
        <dbReference type="ChEBI" id="CHEBI:456215"/>
    </ligand>
</feature>
<comment type="catalytic activity">
    <reaction evidence="15 17 19">
        <text>(6S)-NADHX + ADP = AMP + phosphate + NADH + H(+)</text>
        <dbReference type="Rhea" id="RHEA:32223"/>
        <dbReference type="ChEBI" id="CHEBI:15378"/>
        <dbReference type="ChEBI" id="CHEBI:43474"/>
        <dbReference type="ChEBI" id="CHEBI:57945"/>
        <dbReference type="ChEBI" id="CHEBI:64074"/>
        <dbReference type="ChEBI" id="CHEBI:456215"/>
        <dbReference type="ChEBI" id="CHEBI:456216"/>
        <dbReference type="EC" id="4.2.1.136"/>
    </reaction>
</comment>
<dbReference type="CDD" id="cd01171">
    <property type="entry name" value="YXKO-related"/>
    <property type="match status" value="1"/>
</dbReference>
<dbReference type="Pfam" id="PF01256">
    <property type="entry name" value="Carb_kinase"/>
    <property type="match status" value="1"/>
</dbReference>
<comment type="catalytic activity">
    <reaction evidence="16 17 19">
        <text>(6S)-NADPHX + ADP = AMP + phosphate + NADPH + H(+)</text>
        <dbReference type="Rhea" id="RHEA:32235"/>
        <dbReference type="ChEBI" id="CHEBI:15378"/>
        <dbReference type="ChEBI" id="CHEBI:43474"/>
        <dbReference type="ChEBI" id="CHEBI:57783"/>
        <dbReference type="ChEBI" id="CHEBI:64076"/>
        <dbReference type="ChEBI" id="CHEBI:456215"/>
        <dbReference type="ChEBI" id="CHEBI:456216"/>
        <dbReference type="EC" id="4.2.1.136"/>
    </reaction>
</comment>
<evidence type="ECO:0000313" key="22">
    <source>
        <dbReference type="EMBL" id="HIQ96038.1"/>
    </source>
</evidence>
<reference evidence="22" key="2">
    <citation type="journal article" date="2021" name="PeerJ">
        <title>Extensive microbial diversity within the chicken gut microbiome revealed by metagenomics and culture.</title>
        <authorList>
            <person name="Gilroy R."/>
            <person name="Ravi A."/>
            <person name="Getino M."/>
            <person name="Pursley I."/>
            <person name="Horton D.L."/>
            <person name="Alikhan N.F."/>
            <person name="Baker D."/>
            <person name="Gharbi K."/>
            <person name="Hall N."/>
            <person name="Watson M."/>
            <person name="Adriaenssens E.M."/>
            <person name="Foster-Nyarko E."/>
            <person name="Jarju S."/>
            <person name="Secka A."/>
            <person name="Antonio M."/>
            <person name="Oren A."/>
            <person name="Chaudhuri R.R."/>
            <person name="La Ragione R."/>
            <person name="Hildebrand F."/>
            <person name="Pallen M.J."/>
        </authorList>
    </citation>
    <scope>NUCLEOTIDE SEQUENCE</scope>
    <source>
        <strain evidence="22">ChiSjej3B21-11622</strain>
    </source>
</reference>
<dbReference type="NCBIfam" id="TIGR00196">
    <property type="entry name" value="yjeF_cterm"/>
    <property type="match status" value="1"/>
</dbReference>
<evidence type="ECO:0000256" key="19">
    <source>
        <dbReference type="PIRNR" id="PIRNR017184"/>
    </source>
</evidence>
<comment type="catalytic activity">
    <reaction evidence="1 18 19">
        <text>(6R)-NADHX = (6S)-NADHX</text>
        <dbReference type="Rhea" id="RHEA:32215"/>
        <dbReference type="ChEBI" id="CHEBI:64074"/>
        <dbReference type="ChEBI" id="CHEBI:64075"/>
        <dbReference type="EC" id="5.1.99.6"/>
    </reaction>
</comment>
<dbReference type="InterPro" id="IPR017953">
    <property type="entry name" value="Carbohydrate_kinase_pred_CS"/>
</dbReference>
<evidence type="ECO:0000256" key="4">
    <source>
        <dbReference type="ARBA" id="ARBA00009524"/>
    </source>
</evidence>
<keyword evidence="9 18" id="KW-0630">Potassium</keyword>
<comment type="similarity">
    <text evidence="17">Belongs to the NnrD/CARKD family.</text>
</comment>
<dbReference type="SUPFAM" id="SSF64153">
    <property type="entry name" value="YjeF N-terminal domain-like"/>
    <property type="match status" value="1"/>
</dbReference>
<dbReference type="EC" id="5.1.99.6" evidence="19"/>
<dbReference type="Gene3D" id="3.40.1190.20">
    <property type="match status" value="1"/>
</dbReference>
<feature type="binding site" evidence="18">
    <location>
        <position position="156"/>
    </location>
    <ligand>
        <name>K(+)</name>
        <dbReference type="ChEBI" id="CHEBI:29103"/>
    </ligand>
</feature>
<evidence type="ECO:0000259" key="21">
    <source>
        <dbReference type="PROSITE" id="PS51385"/>
    </source>
</evidence>
<dbReference type="GO" id="GO:0052856">
    <property type="term" value="F:NAD(P)HX epimerase activity"/>
    <property type="evidence" value="ECO:0007669"/>
    <property type="project" value="UniProtKB-UniRule"/>
</dbReference>
<feature type="binding site" evidence="17">
    <location>
        <position position="369"/>
    </location>
    <ligand>
        <name>(6S)-NADPHX</name>
        <dbReference type="ChEBI" id="CHEBI:64076"/>
    </ligand>
</feature>
<comment type="similarity">
    <text evidence="18">Belongs to the NnrE/AIBP family.</text>
</comment>
<keyword evidence="6 17" id="KW-0547">Nucleotide-binding</keyword>